<reference evidence="1 2" key="1">
    <citation type="submission" date="2022-08" db="EMBL/GenBank/DDBJ databases">
        <title>Proteogenomics of the novel Dehalobacterium formicoaceticum strain EZ94 highlights a key role of methyltransferases during anaerobic dichloromethane degradation.</title>
        <authorList>
            <person name="Wasmund K."/>
        </authorList>
    </citation>
    <scope>NUCLEOTIDE SEQUENCE [LARGE SCALE GENOMIC DNA]</scope>
    <source>
        <strain evidence="1 2">EZ94</strain>
    </source>
</reference>
<sequence>MNMNKELIKQNKELIKQIVAMEWTMFQNVSNHGGRASCQDDPKTFEIMRSSQWVTWPEEALASYLEDLKKAFQDGRNLVTEKYARMMQSTAPLEFAQFKDQLPPLSQEMIRLIDDIVTIHLSWEEELMTIYPHLCKRGRPVYAGEDSPYATSIETYLRGELGTYSQKTLHLYYQHILKEKAEGINGSKCLLENTVKRYGFKSLEEANENVKLSSMEK</sequence>
<protein>
    <submittedName>
        <fullName evidence="1">DUF4125 family protein</fullName>
    </submittedName>
</protein>
<organism evidence="1 2">
    <name type="scientific">Dehalobacterium formicoaceticum</name>
    <dbReference type="NCBI Taxonomy" id="51515"/>
    <lineage>
        <taxon>Bacteria</taxon>
        <taxon>Bacillati</taxon>
        <taxon>Bacillota</taxon>
        <taxon>Clostridia</taxon>
        <taxon>Eubacteriales</taxon>
        <taxon>Peptococcaceae</taxon>
        <taxon>Dehalobacterium</taxon>
    </lineage>
</organism>
<dbReference type="EMBL" id="JANPWE010000004">
    <property type="protein sequence ID" value="MCR6545950.1"/>
    <property type="molecule type" value="Genomic_DNA"/>
</dbReference>
<dbReference type="RefSeq" id="WP_257913362.1">
    <property type="nucleotide sequence ID" value="NZ_JANPWE010000004.1"/>
</dbReference>
<dbReference type="Proteomes" id="UP001524944">
    <property type="component" value="Unassembled WGS sequence"/>
</dbReference>
<evidence type="ECO:0000313" key="2">
    <source>
        <dbReference type="Proteomes" id="UP001524944"/>
    </source>
</evidence>
<evidence type="ECO:0000313" key="1">
    <source>
        <dbReference type="EMBL" id="MCR6545950.1"/>
    </source>
</evidence>
<gene>
    <name evidence="1" type="ORF">NVS47_10570</name>
</gene>
<comment type="caution">
    <text evidence="1">The sequence shown here is derived from an EMBL/GenBank/DDBJ whole genome shotgun (WGS) entry which is preliminary data.</text>
</comment>
<keyword evidence="2" id="KW-1185">Reference proteome</keyword>
<dbReference type="Pfam" id="PF13526">
    <property type="entry name" value="DUF4125"/>
    <property type="match status" value="1"/>
</dbReference>
<dbReference type="InterPro" id="IPR025191">
    <property type="entry name" value="DUF4125"/>
</dbReference>
<name>A0ABT1Y794_9FIRM</name>
<proteinExistence type="predicted"/>
<accession>A0ABT1Y794</accession>